<name>M2WS12_GALSU</name>
<dbReference type="OMA" id="WDSTLHI"/>
<sequence>MLMEPSKDAELYPPPLDGISKVCFGTNSASYFILASSWAGSISVYDSVDGTLRIEFGKANENPPLLDCAWIDERQVVAGNSLGQVLLYSMQSTLPTEGQLIGQHTAGVRCVAYSETIESVITASWDSSIQVWDIRDNLSTSKSSASLTGKAFALSLHQNTCIVGTSKRKLEFWDLRKMDKAWNIQESPIRQQIRSIACSPDANRFAIGSTEGRVAIQPFPSLESNGLETSSHASFSFKCHRQSAGAPDGADLVFPVNVICFHPVYGTFATGGGDGVVNIWDGDSKKRICQLRSFPCSISSLSFSSDGSQLAIASSYTFEEGERDHPPDALYVHSVADNEVLPRHFRTE</sequence>
<dbReference type="PANTHER" id="PTHR10971">
    <property type="entry name" value="MRNA EXPORT FACTOR AND BUB3"/>
    <property type="match status" value="1"/>
</dbReference>
<proteinExistence type="predicted"/>
<evidence type="ECO:0000313" key="5">
    <source>
        <dbReference type="Proteomes" id="UP000030680"/>
    </source>
</evidence>
<dbReference type="PROSITE" id="PS00678">
    <property type="entry name" value="WD_REPEATS_1"/>
    <property type="match status" value="1"/>
</dbReference>
<organism evidence="4 5">
    <name type="scientific">Galdieria sulphuraria</name>
    <name type="common">Red alga</name>
    <dbReference type="NCBI Taxonomy" id="130081"/>
    <lineage>
        <taxon>Eukaryota</taxon>
        <taxon>Rhodophyta</taxon>
        <taxon>Bangiophyceae</taxon>
        <taxon>Galdieriales</taxon>
        <taxon>Galdieriaceae</taxon>
        <taxon>Galdieria</taxon>
    </lineage>
</organism>
<keyword evidence="1 3" id="KW-0853">WD repeat</keyword>
<dbReference type="RefSeq" id="XP_005703150.1">
    <property type="nucleotide sequence ID" value="XM_005703093.1"/>
</dbReference>
<gene>
    <name evidence="4" type="ORF">Gasu_57510</name>
</gene>
<dbReference type="InterPro" id="IPR015943">
    <property type="entry name" value="WD40/YVTN_repeat-like_dom_sf"/>
</dbReference>
<dbReference type="InterPro" id="IPR036322">
    <property type="entry name" value="WD40_repeat_dom_sf"/>
</dbReference>
<evidence type="ECO:0000256" key="2">
    <source>
        <dbReference type="ARBA" id="ARBA00022737"/>
    </source>
</evidence>
<dbReference type="PROSITE" id="PS50082">
    <property type="entry name" value="WD_REPEATS_2"/>
    <property type="match status" value="2"/>
</dbReference>
<protein>
    <submittedName>
        <fullName evidence="4">Uncharacterized protein</fullName>
    </submittedName>
</protein>
<feature type="repeat" description="WD" evidence="3">
    <location>
        <begin position="101"/>
        <end position="142"/>
    </location>
</feature>
<dbReference type="SUPFAM" id="SSF50978">
    <property type="entry name" value="WD40 repeat-like"/>
    <property type="match status" value="1"/>
</dbReference>
<dbReference type="STRING" id="130081.M2WS12"/>
<feature type="repeat" description="WD" evidence="3">
    <location>
        <begin position="256"/>
        <end position="290"/>
    </location>
</feature>
<dbReference type="KEGG" id="gsl:Gasu_57510"/>
<dbReference type="eggNOG" id="KOG1036">
    <property type="taxonomic scope" value="Eukaryota"/>
</dbReference>
<dbReference type="InterPro" id="IPR001680">
    <property type="entry name" value="WD40_rpt"/>
</dbReference>
<dbReference type="OrthoDB" id="10262475at2759"/>
<dbReference type="InterPro" id="IPR019775">
    <property type="entry name" value="WD40_repeat_CS"/>
</dbReference>
<dbReference type="GeneID" id="17085593"/>
<evidence type="ECO:0000256" key="3">
    <source>
        <dbReference type="PROSITE-ProRule" id="PRU00221"/>
    </source>
</evidence>
<dbReference type="PROSITE" id="PS50294">
    <property type="entry name" value="WD_REPEATS_REGION"/>
    <property type="match status" value="1"/>
</dbReference>
<reference evidence="5" key="1">
    <citation type="journal article" date="2013" name="Science">
        <title>Gene transfer from bacteria and archaea facilitated evolution of an extremophilic eukaryote.</title>
        <authorList>
            <person name="Schonknecht G."/>
            <person name="Chen W.H."/>
            <person name="Ternes C.M."/>
            <person name="Barbier G.G."/>
            <person name="Shrestha R.P."/>
            <person name="Stanke M."/>
            <person name="Brautigam A."/>
            <person name="Baker B.J."/>
            <person name="Banfield J.F."/>
            <person name="Garavito R.M."/>
            <person name="Carr K."/>
            <person name="Wilkerson C."/>
            <person name="Rensing S.A."/>
            <person name="Gagneul D."/>
            <person name="Dickenson N.E."/>
            <person name="Oesterhelt C."/>
            <person name="Lercher M.J."/>
            <person name="Weber A.P."/>
        </authorList>
    </citation>
    <scope>NUCLEOTIDE SEQUENCE [LARGE SCALE GENOMIC DNA]</scope>
    <source>
        <strain evidence="5">074W</strain>
    </source>
</reference>
<dbReference type="Gramene" id="EME26630">
    <property type="protein sequence ID" value="EME26630"/>
    <property type="gene ID" value="Gasu_57510"/>
</dbReference>
<dbReference type="Gene3D" id="2.130.10.10">
    <property type="entry name" value="YVTN repeat-like/Quinoprotein amine dehydrogenase"/>
    <property type="match status" value="1"/>
</dbReference>
<dbReference type="AlphaFoldDB" id="M2WS12"/>
<dbReference type="SMART" id="SM00320">
    <property type="entry name" value="WD40"/>
    <property type="match status" value="6"/>
</dbReference>
<accession>M2WS12</accession>
<dbReference type="Proteomes" id="UP000030680">
    <property type="component" value="Unassembled WGS sequence"/>
</dbReference>
<evidence type="ECO:0000256" key="1">
    <source>
        <dbReference type="ARBA" id="ARBA00022574"/>
    </source>
</evidence>
<keyword evidence="2" id="KW-0677">Repeat</keyword>
<dbReference type="Pfam" id="PF00400">
    <property type="entry name" value="WD40"/>
    <property type="match status" value="2"/>
</dbReference>
<evidence type="ECO:0000313" key="4">
    <source>
        <dbReference type="EMBL" id="EME26630.1"/>
    </source>
</evidence>
<keyword evidence="5" id="KW-1185">Reference proteome</keyword>
<dbReference type="EMBL" id="KB454545">
    <property type="protein sequence ID" value="EME26630.1"/>
    <property type="molecule type" value="Genomic_DNA"/>
</dbReference>